<name>A0A0G4GCL7_VITBC</name>
<dbReference type="InterPro" id="IPR051760">
    <property type="entry name" value="KMT5A"/>
</dbReference>
<dbReference type="Gene3D" id="2.170.270.10">
    <property type="entry name" value="SET domain"/>
    <property type="match status" value="1"/>
</dbReference>
<dbReference type="AlphaFoldDB" id="A0A0G4GCL7"/>
<dbReference type="OrthoDB" id="5560686at2759"/>
<feature type="domain" description="SET" evidence="1">
    <location>
        <begin position="1"/>
        <end position="101"/>
    </location>
</feature>
<dbReference type="PROSITE" id="PS50280">
    <property type="entry name" value="SET"/>
    <property type="match status" value="1"/>
</dbReference>
<dbReference type="GO" id="GO:0042799">
    <property type="term" value="F:histone H4K20 methyltransferase activity"/>
    <property type="evidence" value="ECO:0007669"/>
    <property type="project" value="TreeGrafter"/>
</dbReference>
<dbReference type="GO" id="GO:0006357">
    <property type="term" value="P:regulation of transcription by RNA polymerase II"/>
    <property type="evidence" value="ECO:0007669"/>
    <property type="project" value="TreeGrafter"/>
</dbReference>
<dbReference type="Pfam" id="PF00856">
    <property type="entry name" value="SET"/>
    <property type="match status" value="1"/>
</dbReference>
<dbReference type="PhylomeDB" id="A0A0G4GCL7"/>
<dbReference type="InParanoid" id="A0A0G4GCL7"/>
<dbReference type="GO" id="GO:0005700">
    <property type="term" value="C:polytene chromosome"/>
    <property type="evidence" value="ECO:0007669"/>
    <property type="project" value="TreeGrafter"/>
</dbReference>
<dbReference type="InterPro" id="IPR001214">
    <property type="entry name" value="SET_dom"/>
</dbReference>
<reference evidence="2 3" key="1">
    <citation type="submission" date="2014-11" db="EMBL/GenBank/DDBJ databases">
        <authorList>
            <person name="Zhu J."/>
            <person name="Qi W."/>
            <person name="Song R."/>
        </authorList>
    </citation>
    <scope>NUCLEOTIDE SEQUENCE [LARGE SCALE GENOMIC DNA]</scope>
</reference>
<dbReference type="GO" id="GO:0005634">
    <property type="term" value="C:nucleus"/>
    <property type="evidence" value="ECO:0007669"/>
    <property type="project" value="TreeGrafter"/>
</dbReference>
<dbReference type="STRING" id="1169540.A0A0G4GCL7"/>
<sequence length="120" mass="13586">MGLFASKAFRRGEVLCEYTGTVLTLRQLLQQRDRTYVMGGFGLNAHIDAGPHPEVLARYINDNFDKSKINVRFNKLKTLKRAEVIALRDIAPGEELYASYGQVYWRGYEARQQATAGTAK</sequence>
<dbReference type="OMA" id="NDCRNSE"/>
<dbReference type="PANTHER" id="PTHR46167:SF1">
    <property type="entry name" value="N-LYSINE METHYLTRANSFERASE KMT5A"/>
    <property type="match status" value="1"/>
</dbReference>
<dbReference type="VEuPathDB" id="CryptoDB:Vbra_17388"/>
<dbReference type="Proteomes" id="UP000041254">
    <property type="component" value="Unassembled WGS sequence"/>
</dbReference>
<keyword evidence="3" id="KW-1185">Reference proteome</keyword>
<dbReference type="SUPFAM" id="SSF82199">
    <property type="entry name" value="SET domain"/>
    <property type="match status" value="1"/>
</dbReference>
<evidence type="ECO:0000313" key="2">
    <source>
        <dbReference type="EMBL" id="CEM26541.1"/>
    </source>
</evidence>
<evidence type="ECO:0000259" key="1">
    <source>
        <dbReference type="PROSITE" id="PS50280"/>
    </source>
</evidence>
<proteinExistence type="predicted"/>
<accession>A0A0G4GCL7</accession>
<dbReference type="EMBL" id="CDMY01000619">
    <property type="protein sequence ID" value="CEM26541.1"/>
    <property type="molecule type" value="Genomic_DNA"/>
</dbReference>
<protein>
    <recommendedName>
        <fullName evidence="1">SET domain-containing protein</fullName>
    </recommendedName>
</protein>
<organism evidence="2 3">
    <name type="scientific">Vitrella brassicaformis (strain CCMP3155)</name>
    <dbReference type="NCBI Taxonomy" id="1169540"/>
    <lineage>
        <taxon>Eukaryota</taxon>
        <taxon>Sar</taxon>
        <taxon>Alveolata</taxon>
        <taxon>Colpodellida</taxon>
        <taxon>Vitrellaceae</taxon>
        <taxon>Vitrella</taxon>
    </lineage>
</organism>
<dbReference type="PANTHER" id="PTHR46167">
    <property type="entry name" value="N-LYSINE METHYLTRANSFERASE KMT5A"/>
    <property type="match status" value="1"/>
</dbReference>
<evidence type="ECO:0000313" key="3">
    <source>
        <dbReference type="Proteomes" id="UP000041254"/>
    </source>
</evidence>
<dbReference type="InterPro" id="IPR046341">
    <property type="entry name" value="SET_dom_sf"/>
</dbReference>
<gene>
    <name evidence="2" type="ORF">Vbra_17388</name>
</gene>